<dbReference type="CDD" id="cd17062">
    <property type="entry name" value="Ubl_NUB1"/>
    <property type="match status" value="1"/>
</dbReference>
<feature type="compositionally biased region" description="Low complexity" evidence="2">
    <location>
        <begin position="732"/>
        <end position="754"/>
    </location>
</feature>
<organism evidence="4 5">
    <name type="scientific">Balaenoptera physalus</name>
    <name type="common">Fin whale</name>
    <name type="synonym">Balaena physalus</name>
    <dbReference type="NCBI Taxonomy" id="9770"/>
    <lineage>
        <taxon>Eukaryota</taxon>
        <taxon>Metazoa</taxon>
        <taxon>Chordata</taxon>
        <taxon>Craniata</taxon>
        <taxon>Vertebrata</taxon>
        <taxon>Euteleostomi</taxon>
        <taxon>Mammalia</taxon>
        <taxon>Eutheria</taxon>
        <taxon>Laurasiatheria</taxon>
        <taxon>Artiodactyla</taxon>
        <taxon>Whippomorpha</taxon>
        <taxon>Cetacea</taxon>
        <taxon>Mysticeti</taxon>
        <taxon>Balaenopteridae</taxon>
        <taxon>Balaenoptera</taxon>
    </lineage>
</organism>
<sequence length="807" mass="90974">VLIAAFKFFSIPCTSLRDIWALSSGQPERPRLSGIYGRCLYRGSETNELQEVVVTALGRIQGLSDDCPFGRPLARLQPSRDLLTRLPRSGLGAAAVQSLFVRSFQAVFNVLRAFEPGNGTIINNLNSLYSARGQRLQVSGGKKGTDVTRMTSDIGRAEVYGYGPHPTAERFGSRRISTDLVADSVMAQKKYLQAKLTQFLREDRIQLWKPPYTDENKKVGLALKDLAKKYSDKLECCENEVEKIIEEIRCKAVERGTGNEHYKATGIATIEVFLPPRVKKDRKNLLETRLHVTGRELRSNIIHSTHNEQKIVWTNPPYYGLLQGDRRRIAETFGFQENYIKIVINKKQLQLGKTLEEQGVTHNVKAMVLELKQSEEDLRKNSQVEEEEQNEAKLKEKRIQRTKRGLEILAERAEMVVDPETTPYLDIANQTGRSIRIPPSERKALMLAMGYHEKGRAFLKRKEYGIALPCLLDADKYFCECCRELLDTVDNYAVLQLDIVWCYFRLGQLECLDDAEKKLNMAQKCFKNCYGENHQRLVHIKGNCGKEKVLFLRLYLLQGIRNYHSGNGEEAYEYLNKACQLFKELYIDPSKVHSLMQLGFSAQEARLGLRACDGNVAHAAAHVTSRREVPRYGMGYSARAAKQALHQASGNLEEALQILLSHPQMWWLNDSGPETNSHQESPSRETIDQLVYMGFDAAAAEAALRVFRGNIQLAAQTLAHNGGSLPPDLQLSAEDSSATPPTSPSDSAGTSSASTDEDMETEAVNEILEDIPEHEEDYLDSTLEDEEIIIAEYLSYVENIKSATKRN</sequence>
<reference evidence="4 5" key="1">
    <citation type="journal article" date="2019" name="PLoS ONE">
        <title>Genomic analyses reveal an absence of contemporary introgressive admixture between fin whales and blue whales, despite known hybrids.</title>
        <authorList>
            <person name="Westbury M.V."/>
            <person name="Petersen B."/>
            <person name="Lorenzen E.D."/>
        </authorList>
    </citation>
    <scope>NUCLEOTIDE SEQUENCE [LARGE SCALE GENOMIC DNA]</scope>
    <source>
        <strain evidence="4">FinWhale-01</strain>
    </source>
</reference>
<feature type="domain" description="UBA" evidence="3">
    <location>
        <begin position="681"/>
        <end position="721"/>
    </location>
</feature>
<feature type="compositionally biased region" description="Acidic residues" evidence="2">
    <location>
        <begin position="755"/>
        <end position="780"/>
    </location>
</feature>
<dbReference type="InterPro" id="IPR029071">
    <property type="entry name" value="Ubiquitin-like_domsf"/>
</dbReference>
<dbReference type="Gene3D" id="1.10.8.10">
    <property type="entry name" value="DNA helicase RuvA subunit, C-terminal domain"/>
    <property type="match status" value="3"/>
</dbReference>
<accession>A0A643C6Y1</accession>
<dbReference type="SUPFAM" id="SSF46934">
    <property type="entry name" value="UBA-like"/>
    <property type="match status" value="3"/>
</dbReference>
<proteinExistence type="predicted"/>
<dbReference type="InterPro" id="IPR041207">
    <property type="entry name" value="NUB1_ubiquitin-like_dom"/>
</dbReference>
<dbReference type="InterPro" id="IPR039749">
    <property type="entry name" value="NUB1"/>
</dbReference>
<dbReference type="EMBL" id="SGJD01002296">
    <property type="protein sequence ID" value="KAB0395999.1"/>
    <property type="molecule type" value="Genomic_DNA"/>
</dbReference>
<protein>
    <recommendedName>
        <fullName evidence="3">UBA domain-containing protein</fullName>
    </recommendedName>
</protein>
<evidence type="ECO:0000256" key="2">
    <source>
        <dbReference type="SAM" id="MobiDB-lite"/>
    </source>
</evidence>
<dbReference type="OrthoDB" id="434245at2759"/>
<dbReference type="Proteomes" id="UP000437017">
    <property type="component" value="Unassembled WGS sequence"/>
</dbReference>
<feature type="domain" description="UBA" evidence="3">
    <location>
        <begin position="586"/>
        <end position="626"/>
    </location>
</feature>
<feature type="coiled-coil region" evidence="1">
    <location>
        <begin position="368"/>
        <end position="395"/>
    </location>
</feature>
<keyword evidence="5" id="KW-1185">Reference proteome</keyword>
<dbReference type="Gene3D" id="1.25.40.10">
    <property type="entry name" value="Tetratricopeptide repeat domain"/>
    <property type="match status" value="1"/>
</dbReference>
<dbReference type="PANTHER" id="PTHR12948">
    <property type="entry name" value="NEDD8 ULTIMATE BUSTER-1 BS4 PROTEIN"/>
    <property type="match status" value="1"/>
</dbReference>
<evidence type="ECO:0000259" key="3">
    <source>
        <dbReference type="PROSITE" id="PS50030"/>
    </source>
</evidence>
<gene>
    <name evidence="4" type="ORF">E2I00_013407</name>
</gene>
<dbReference type="InterPro" id="IPR015940">
    <property type="entry name" value="UBA"/>
</dbReference>
<dbReference type="InterPro" id="IPR009060">
    <property type="entry name" value="UBA-like_sf"/>
</dbReference>
<comment type="caution">
    <text evidence="4">The sequence shown here is derived from an EMBL/GenBank/DDBJ whole genome shotgun (WGS) entry which is preliminary data.</text>
</comment>
<dbReference type="Pfam" id="PF00627">
    <property type="entry name" value="UBA"/>
    <property type="match status" value="2"/>
</dbReference>
<evidence type="ECO:0000313" key="5">
    <source>
        <dbReference type="Proteomes" id="UP000437017"/>
    </source>
</evidence>
<dbReference type="Pfam" id="PF26285">
    <property type="entry name" value="SASH1_Homeodomain"/>
    <property type="match status" value="1"/>
</dbReference>
<dbReference type="PROSITE" id="PS50030">
    <property type="entry name" value="UBA"/>
    <property type="match status" value="3"/>
</dbReference>
<dbReference type="SMART" id="SM00165">
    <property type="entry name" value="UBA"/>
    <property type="match status" value="3"/>
</dbReference>
<dbReference type="AlphaFoldDB" id="A0A643C6Y1"/>
<dbReference type="PANTHER" id="PTHR12948:SF3">
    <property type="entry name" value="NEDD8 ULTIMATE BUSTER 1"/>
    <property type="match status" value="1"/>
</dbReference>
<dbReference type="Pfam" id="PF18037">
    <property type="entry name" value="Ubiquitin_5"/>
    <property type="match status" value="2"/>
</dbReference>
<dbReference type="GO" id="GO:2000058">
    <property type="term" value="P:regulation of ubiquitin-dependent protein catabolic process"/>
    <property type="evidence" value="ECO:0007669"/>
    <property type="project" value="TreeGrafter"/>
</dbReference>
<evidence type="ECO:0000313" key="4">
    <source>
        <dbReference type="EMBL" id="KAB0395999.1"/>
    </source>
</evidence>
<dbReference type="SUPFAM" id="SSF54236">
    <property type="entry name" value="Ubiquitin-like"/>
    <property type="match status" value="1"/>
</dbReference>
<evidence type="ECO:0000256" key="1">
    <source>
        <dbReference type="SAM" id="Coils"/>
    </source>
</evidence>
<dbReference type="SUPFAM" id="SSF48452">
    <property type="entry name" value="TPR-like"/>
    <property type="match status" value="1"/>
</dbReference>
<dbReference type="CDD" id="cd14291">
    <property type="entry name" value="UBA1_NUB1_like"/>
    <property type="match status" value="1"/>
</dbReference>
<feature type="non-terminal residue" evidence="4">
    <location>
        <position position="1"/>
    </location>
</feature>
<dbReference type="InterPro" id="IPR058666">
    <property type="entry name" value="SASH1/NUB1_homeodomain"/>
</dbReference>
<dbReference type="Gene3D" id="3.10.20.90">
    <property type="entry name" value="Phosphatidylinositol 3-kinase Catalytic Subunit, Chain A, domain 1"/>
    <property type="match status" value="2"/>
</dbReference>
<keyword evidence="1" id="KW-0175">Coiled coil</keyword>
<feature type="domain" description="UBA" evidence="3">
    <location>
        <begin position="634"/>
        <end position="662"/>
    </location>
</feature>
<dbReference type="InterPro" id="IPR011990">
    <property type="entry name" value="TPR-like_helical_dom_sf"/>
</dbReference>
<name>A0A643C6Y1_BALPH</name>
<feature type="region of interest" description="Disordered" evidence="2">
    <location>
        <begin position="724"/>
        <end position="780"/>
    </location>
</feature>